<sequence>MGNYKLTLIGMVMLILAYPLTLNGSVQTVYGMESRFHLSASIGTAFIYAGVCARILSFFDNLKKGTIGRFLLSIMASLLLLNGIQIQKDYRDAYCVQRRFWQDFLNSYHNFREDTLIFFETQAVKRFRSIPTFDWSSAYILENIYTFPENWERKPRVYVVNKPGLSKILNTMDEITLSDLDKMQFINVVISSDFGRIIDKKNSFIVYYDSVPPNRLISRTTNDFGNRTDKINSGDLNHYSKGVLYKLLLKDI</sequence>
<gene>
    <name evidence="2" type="ORF">DSCW_51000</name>
</gene>
<keyword evidence="3" id="KW-1185">Reference proteome</keyword>
<dbReference type="KEGG" id="dwd:DSCW_51000"/>
<feature type="transmembrane region" description="Helical" evidence="1">
    <location>
        <begin position="38"/>
        <end position="59"/>
    </location>
</feature>
<evidence type="ECO:0000256" key="1">
    <source>
        <dbReference type="SAM" id="Phobius"/>
    </source>
</evidence>
<keyword evidence="1" id="KW-0812">Transmembrane</keyword>
<evidence type="ECO:0000313" key="3">
    <source>
        <dbReference type="Proteomes" id="UP000427769"/>
    </source>
</evidence>
<dbReference type="Proteomes" id="UP000427769">
    <property type="component" value="Chromosome"/>
</dbReference>
<feature type="transmembrane region" description="Helical" evidence="1">
    <location>
        <begin position="6"/>
        <end position="26"/>
    </location>
</feature>
<keyword evidence="1" id="KW-0472">Membrane</keyword>
<feature type="transmembrane region" description="Helical" evidence="1">
    <location>
        <begin position="65"/>
        <end position="84"/>
    </location>
</feature>
<name>A0A5K7ZD89_9BACT</name>
<keyword evidence="1" id="KW-1133">Transmembrane helix</keyword>
<proteinExistence type="predicted"/>
<reference evidence="2 3" key="1">
    <citation type="submission" date="2019-11" db="EMBL/GenBank/DDBJ databases">
        <title>Comparative genomics of hydrocarbon-degrading Desulfosarcina strains.</title>
        <authorList>
            <person name="Watanabe M."/>
            <person name="Kojima H."/>
            <person name="Fukui M."/>
        </authorList>
    </citation>
    <scope>NUCLEOTIDE SEQUENCE [LARGE SCALE GENOMIC DNA]</scope>
    <source>
        <strain evidence="2 3">PP31</strain>
    </source>
</reference>
<dbReference type="AlphaFoldDB" id="A0A5K7ZD89"/>
<protein>
    <submittedName>
        <fullName evidence="2">Uncharacterized protein</fullName>
    </submittedName>
</protein>
<organism evidence="2 3">
    <name type="scientific">Desulfosarcina widdelii</name>
    <dbReference type="NCBI Taxonomy" id="947919"/>
    <lineage>
        <taxon>Bacteria</taxon>
        <taxon>Pseudomonadati</taxon>
        <taxon>Thermodesulfobacteriota</taxon>
        <taxon>Desulfobacteria</taxon>
        <taxon>Desulfobacterales</taxon>
        <taxon>Desulfosarcinaceae</taxon>
        <taxon>Desulfosarcina</taxon>
    </lineage>
</organism>
<evidence type="ECO:0000313" key="2">
    <source>
        <dbReference type="EMBL" id="BBO77683.1"/>
    </source>
</evidence>
<dbReference type="EMBL" id="AP021875">
    <property type="protein sequence ID" value="BBO77683.1"/>
    <property type="molecule type" value="Genomic_DNA"/>
</dbReference>
<accession>A0A5K7ZD89</accession>